<dbReference type="PROSITE" id="PS00901">
    <property type="entry name" value="CYS_SYNTHASE"/>
    <property type="match status" value="1"/>
</dbReference>
<dbReference type="PANTHER" id="PTHR10314">
    <property type="entry name" value="CYSTATHIONINE BETA-SYNTHASE"/>
    <property type="match status" value="1"/>
</dbReference>
<dbReference type="EMBL" id="LJCR01000490">
    <property type="protein sequence ID" value="KPV52606.1"/>
    <property type="molecule type" value="Genomic_DNA"/>
</dbReference>
<dbReference type="SUPFAM" id="SSF53686">
    <property type="entry name" value="Tryptophan synthase beta subunit-like PLP-dependent enzymes"/>
    <property type="match status" value="1"/>
</dbReference>
<sequence length="322" mass="33666">MTVETQAATLPRGSGVIELVGNTPLVRLARIAPDLPPDVAIYAKAEWYNPGGSVKDRPALFMIRAGEASGQLRRGVRIADATSGNTGIAYATIGAALGYKVTLALPGNASPERKRILQALGAELILTDPMDGTDGAIRAIRALVAENPDAYFYPDQYNNPANVDSHYATTGAEIWAQTGGGVTHFVAALGTCGTFVGTGRRLRAENPAVRLLAVQPDGPYHALEGVKHLSSVALVPGIYDPGLADGTLEVTSEQAFDMARCMARTEGLMVGISAAANVAAALRVARTLSQGVVVTILCDGASKYLSDRFWDEPSDCEGGDGI</sequence>
<evidence type="ECO:0000313" key="6">
    <source>
        <dbReference type="Proteomes" id="UP000050509"/>
    </source>
</evidence>
<reference evidence="5 6" key="1">
    <citation type="submission" date="2015-09" db="EMBL/GenBank/DDBJ databases">
        <title>Draft genome sequence of Kouleothrix aurantiaca JCM 19913.</title>
        <authorList>
            <person name="Hemp J."/>
        </authorList>
    </citation>
    <scope>NUCLEOTIDE SEQUENCE [LARGE SCALE GENOMIC DNA]</scope>
    <source>
        <strain evidence="5 6">COM-B</strain>
    </source>
</reference>
<comment type="caution">
    <text evidence="5">The sequence shown here is derived from an EMBL/GenBank/DDBJ whole genome shotgun (WGS) entry which is preliminary data.</text>
</comment>
<comment type="similarity">
    <text evidence="2">Belongs to the cysteine synthase/cystathionine beta-synthase family.</text>
</comment>
<name>A0A0P9D3M9_9CHLR</name>
<dbReference type="Pfam" id="PF00291">
    <property type="entry name" value="PALP"/>
    <property type="match status" value="1"/>
</dbReference>
<evidence type="ECO:0000256" key="1">
    <source>
        <dbReference type="ARBA" id="ARBA00001933"/>
    </source>
</evidence>
<proteinExistence type="inferred from homology"/>
<dbReference type="InterPro" id="IPR001926">
    <property type="entry name" value="TrpB-like_PALP"/>
</dbReference>
<accession>A0A0P9D3M9</accession>
<dbReference type="InterPro" id="IPR036052">
    <property type="entry name" value="TrpB-like_PALP_sf"/>
</dbReference>
<dbReference type="PATRIC" id="fig|186479.3.peg.8591"/>
<evidence type="ECO:0000256" key="3">
    <source>
        <dbReference type="ARBA" id="ARBA00022898"/>
    </source>
</evidence>
<feature type="domain" description="Tryptophan synthase beta chain-like PALP" evidence="4">
    <location>
        <begin position="19"/>
        <end position="299"/>
    </location>
</feature>
<dbReference type="InterPro" id="IPR001216">
    <property type="entry name" value="P-phosphate_BS"/>
</dbReference>
<dbReference type="GO" id="GO:0006535">
    <property type="term" value="P:cysteine biosynthetic process from serine"/>
    <property type="evidence" value="ECO:0007669"/>
    <property type="project" value="InterPro"/>
</dbReference>
<evidence type="ECO:0000256" key="2">
    <source>
        <dbReference type="ARBA" id="ARBA00007103"/>
    </source>
</evidence>
<keyword evidence="3" id="KW-0663">Pyridoxal phosphate</keyword>
<gene>
    <name evidence="5" type="ORF">SE17_14490</name>
</gene>
<organism evidence="5 6">
    <name type="scientific">Kouleothrix aurantiaca</name>
    <dbReference type="NCBI Taxonomy" id="186479"/>
    <lineage>
        <taxon>Bacteria</taxon>
        <taxon>Bacillati</taxon>
        <taxon>Chloroflexota</taxon>
        <taxon>Chloroflexia</taxon>
        <taxon>Chloroflexales</taxon>
        <taxon>Roseiflexineae</taxon>
        <taxon>Roseiflexaceae</taxon>
        <taxon>Kouleothrix</taxon>
    </lineage>
</organism>
<evidence type="ECO:0000259" key="4">
    <source>
        <dbReference type="Pfam" id="PF00291"/>
    </source>
</evidence>
<dbReference type="FunFam" id="3.40.50.1100:FF:000003">
    <property type="entry name" value="Cystathionine beta-synthase"/>
    <property type="match status" value="1"/>
</dbReference>
<keyword evidence="6" id="KW-1185">Reference proteome</keyword>
<evidence type="ECO:0000313" key="5">
    <source>
        <dbReference type="EMBL" id="KPV52606.1"/>
    </source>
</evidence>
<dbReference type="AlphaFoldDB" id="A0A0P9D3M9"/>
<comment type="cofactor">
    <cofactor evidence="1">
        <name>pyridoxal 5'-phosphate</name>
        <dbReference type="ChEBI" id="CHEBI:597326"/>
    </cofactor>
</comment>
<dbReference type="InterPro" id="IPR050214">
    <property type="entry name" value="Cys_Synth/Cystath_Beta-Synth"/>
</dbReference>
<dbReference type="Gene3D" id="3.40.50.1100">
    <property type="match status" value="2"/>
</dbReference>
<dbReference type="CDD" id="cd01561">
    <property type="entry name" value="CBS_like"/>
    <property type="match status" value="1"/>
</dbReference>
<protein>
    <submittedName>
        <fullName evidence="5">Cysteine synthase</fullName>
    </submittedName>
</protein>
<dbReference type="Proteomes" id="UP000050509">
    <property type="component" value="Unassembled WGS sequence"/>
</dbReference>
<dbReference type="GO" id="GO:0016765">
    <property type="term" value="F:transferase activity, transferring alkyl or aryl (other than methyl) groups"/>
    <property type="evidence" value="ECO:0007669"/>
    <property type="project" value="UniProtKB-ARBA"/>
</dbReference>